<dbReference type="Pfam" id="PF02391">
    <property type="entry name" value="MoaE"/>
    <property type="match status" value="1"/>
</dbReference>
<dbReference type="PANTHER" id="PTHR23404">
    <property type="entry name" value="MOLYBDOPTERIN SYNTHASE RELATED"/>
    <property type="match status" value="1"/>
</dbReference>
<comment type="catalytic activity">
    <reaction evidence="11">
        <text>2 [molybdopterin-synthase sulfur-carrier protein]-C-terminal-Gly-aminoethanethioate + cyclic pyranopterin phosphate + H2O = molybdopterin + 2 [molybdopterin-synthase sulfur-carrier protein]-C-terminal Gly-Gly + 2 H(+)</text>
        <dbReference type="Rhea" id="RHEA:26333"/>
        <dbReference type="Rhea" id="RHEA-COMP:12202"/>
        <dbReference type="Rhea" id="RHEA-COMP:19907"/>
        <dbReference type="ChEBI" id="CHEBI:15377"/>
        <dbReference type="ChEBI" id="CHEBI:15378"/>
        <dbReference type="ChEBI" id="CHEBI:58698"/>
        <dbReference type="ChEBI" id="CHEBI:59648"/>
        <dbReference type="ChEBI" id="CHEBI:90778"/>
        <dbReference type="ChEBI" id="CHEBI:232372"/>
        <dbReference type="EC" id="2.8.1.12"/>
    </reaction>
</comment>
<dbReference type="KEGG" id="saf:SULAZ_0305"/>
<accession>C1DT63</accession>
<evidence type="ECO:0000256" key="7">
    <source>
        <dbReference type="ARBA" id="ARBA00029745"/>
    </source>
</evidence>
<dbReference type="InterPro" id="IPR003448">
    <property type="entry name" value="Mopterin_biosynth_MoaE"/>
</dbReference>
<dbReference type="HOGENOM" id="CLU_089568_1_2_0"/>
<comment type="pathway">
    <text evidence="1">Cofactor biosynthesis; molybdopterin biosynthesis.</text>
</comment>
<evidence type="ECO:0000256" key="10">
    <source>
        <dbReference type="ARBA" id="ARBA00032474"/>
    </source>
</evidence>
<dbReference type="EMBL" id="CP001229">
    <property type="protein sequence ID" value="ACN98483.1"/>
    <property type="molecule type" value="Genomic_DNA"/>
</dbReference>
<sequence length="138" mass="15663">MIPQVYIGENWFSLDEVFNSYKNPLCGGVDIFIGVARSAPEDGDVEELHYEAYVSMAEKVINEIIQEAKEKFNIHHCVVHHRTGVVPVGVPSFLVVVWAGHRQEAFTGCRYVVDNVKARAPIWKKEVFKSGKSQWKES</sequence>
<dbReference type="GO" id="GO:0006777">
    <property type="term" value="P:Mo-molybdopterin cofactor biosynthetic process"/>
    <property type="evidence" value="ECO:0007669"/>
    <property type="project" value="UniProtKB-KW"/>
</dbReference>
<dbReference type="AlphaFoldDB" id="C1DT63"/>
<dbReference type="InterPro" id="IPR036563">
    <property type="entry name" value="MoaE_sf"/>
</dbReference>
<dbReference type="RefSeq" id="WP_012673807.1">
    <property type="nucleotide sequence ID" value="NC_012438.1"/>
</dbReference>
<dbReference type="Proteomes" id="UP000001369">
    <property type="component" value="Chromosome"/>
</dbReference>
<evidence type="ECO:0000256" key="9">
    <source>
        <dbReference type="ARBA" id="ARBA00030781"/>
    </source>
</evidence>
<dbReference type="STRING" id="204536.SULAZ_0305"/>
<dbReference type="EC" id="2.8.1.12" evidence="3"/>
<dbReference type="SUPFAM" id="SSF54690">
    <property type="entry name" value="Molybdopterin synthase subunit MoaE"/>
    <property type="match status" value="1"/>
</dbReference>
<evidence type="ECO:0000313" key="12">
    <source>
        <dbReference type="EMBL" id="ACN98483.1"/>
    </source>
</evidence>
<proteinExistence type="inferred from homology"/>
<dbReference type="CDD" id="cd00756">
    <property type="entry name" value="MoaE"/>
    <property type="match status" value="1"/>
</dbReference>
<gene>
    <name evidence="12" type="primary">moaE</name>
    <name evidence="12" type="ordered locus">SULAZ_0305</name>
</gene>
<protein>
    <recommendedName>
        <fullName evidence="4">Molybdopterin synthase catalytic subunit</fullName>
        <ecNumber evidence="3">2.8.1.12</ecNumber>
    </recommendedName>
    <alternativeName>
        <fullName evidence="9">MPT synthase subunit 2</fullName>
    </alternativeName>
    <alternativeName>
        <fullName evidence="7">Molybdenum cofactor biosynthesis protein E</fullName>
    </alternativeName>
    <alternativeName>
        <fullName evidence="8">Molybdopterin-converting factor large subunit</fullName>
    </alternativeName>
    <alternativeName>
        <fullName evidence="10">Molybdopterin-converting factor subunit 2</fullName>
    </alternativeName>
</protein>
<evidence type="ECO:0000256" key="3">
    <source>
        <dbReference type="ARBA" id="ARBA00011950"/>
    </source>
</evidence>
<evidence type="ECO:0000256" key="5">
    <source>
        <dbReference type="ARBA" id="ARBA00023150"/>
    </source>
</evidence>
<dbReference type="Gene3D" id="3.90.1170.40">
    <property type="entry name" value="Molybdopterin biosynthesis MoaE subunit"/>
    <property type="match status" value="1"/>
</dbReference>
<evidence type="ECO:0000256" key="1">
    <source>
        <dbReference type="ARBA" id="ARBA00005046"/>
    </source>
</evidence>
<evidence type="ECO:0000256" key="8">
    <source>
        <dbReference type="ARBA" id="ARBA00030407"/>
    </source>
</evidence>
<organism evidence="12 13">
    <name type="scientific">Sulfurihydrogenibium azorense (strain DSM 15241 / OCM 825 / Az-Fu1)</name>
    <dbReference type="NCBI Taxonomy" id="204536"/>
    <lineage>
        <taxon>Bacteria</taxon>
        <taxon>Pseudomonadati</taxon>
        <taxon>Aquificota</taxon>
        <taxon>Aquificia</taxon>
        <taxon>Aquificales</taxon>
        <taxon>Hydrogenothermaceae</taxon>
        <taxon>Sulfurihydrogenibium</taxon>
    </lineage>
</organism>
<keyword evidence="13" id="KW-1185">Reference proteome</keyword>
<keyword evidence="5" id="KW-0501">Molybdenum cofactor biosynthesis</keyword>
<evidence type="ECO:0000313" key="13">
    <source>
        <dbReference type="Proteomes" id="UP000001369"/>
    </source>
</evidence>
<evidence type="ECO:0000256" key="11">
    <source>
        <dbReference type="ARBA" id="ARBA00049878"/>
    </source>
</evidence>
<evidence type="ECO:0000256" key="6">
    <source>
        <dbReference type="ARBA" id="ARBA00026066"/>
    </source>
</evidence>
<evidence type="ECO:0000256" key="4">
    <source>
        <dbReference type="ARBA" id="ARBA00013858"/>
    </source>
</evidence>
<comment type="similarity">
    <text evidence="2">Belongs to the MoaE family.</text>
</comment>
<dbReference type="OrthoDB" id="9803224at2"/>
<comment type="subunit">
    <text evidence="6">Heterotetramer of 2 MoaD subunits and 2 MoaE subunits. Also stable as homodimer. The enzyme changes between these two forms during catalysis.</text>
</comment>
<name>C1DT63_SULAA</name>
<dbReference type="GO" id="GO:0030366">
    <property type="term" value="F:molybdopterin synthase activity"/>
    <property type="evidence" value="ECO:0007669"/>
    <property type="project" value="UniProtKB-EC"/>
</dbReference>
<reference evidence="12 13" key="1">
    <citation type="journal article" date="2009" name="J. Bacteriol.">
        <title>Complete and draft genome sequences of six members of the Aquificales.</title>
        <authorList>
            <person name="Reysenbach A.L."/>
            <person name="Hamamura N."/>
            <person name="Podar M."/>
            <person name="Griffiths E."/>
            <person name="Ferreira S."/>
            <person name="Hochstein R."/>
            <person name="Heidelberg J."/>
            <person name="Johnson J."/>
            <person name="Mead D."/>
            <person name="Pohorille A."/>
            <person name="Sarmiento M."/>
            <person name="Schweighofer K."/>
            <person name="Seshadri R."/>
            <person name="Voytek M.A."/>
        </authorList>
    </citation>
    <scope>NUCLEOTIDE SEQUENCE [LARGE SCALE GENOMIC DNA]</scope>
    <source>
        <strain evidence="13">Az-Fu1 / DSM 15241 / OCM 825</strain>
    </source>
</reference>
<dbReference type="eggNOG" id="COG0314">
    <property type="taxonomic scope" value="Bacteria"/>
</dbReference>
<evidence type="ECO:0000256" key="2">
    <source>
        <dbReference type="ARBA" id="ARBA00005426"/>
    </source>
</evidence>